<dbReference type="Proteomes" id="UP000176650">
    <property type="component" value="Unassembled WGS sequence"/>
</dbReference>
<dbReference type="InterPro" id="IPR003607">
    <property type="entry name" value="HD/PDEase_dom"/>
</dbReference>
<dbReference type="InterPro" id="IPR004811">
    <property type="entry name" value="RelA/Spo_fam"/>
</dbReference>
<dbReference type="PANTHER" id="PTHR21262">
    <property type="entry name" value="GUANOSINE-3',5'-BIS DIPHOSPHATE 3'-PYROPHOSPHOHYDROLASE"/>
    <property type="match status" value="1"/>
</dbReference>
<dbReference type="InterPro" id="IPR012676">
    <property type="entry name" value="TGS-like"/>
</dbReference>
<dbReference type="CDD" id="cd05399">
    <property type="entry name" value="NT_Rel-Spo_like"/>
    <property type="match status" value="1"/>
</dbReference>
<comment type="function">
    <text evidence="1">In eubacteria ppGpp (guanosine 3'-diphosphate 5'-diphosphate) is a mediator of the stringent response that coordinates a variety of cellular activities in response to changes in nutritional abundance.</text>
</comment>
<dbReference type="SMART" id="SM00471">
    <property type="entry name" value="HDc"/>
    <property type="match status" value="1"/>
</dbReference>
<dbReference type="FunFam" id="1.10.3210.10:FF:000001">
    <property type="entry name" value="GTP pyrophosphokinase RelA"/>
    <property type="match status" value="1"/>
</dbReference>
<comment type="caution">
    <text evidence="3">The sequence shown here is derived from an EMBL/GenBank/DDBJ whole genome shotgun (WGS) entry which is preliminary data.</text>
</comment>
<dbReference type="GO" id="GO:0015969">
    <property type="term" value="P:guanosine tetraphosphate metabolic process"/>
    <property type="evidence" value="ECO:0007669"/>
    <property type="project" value="InterPro"/>
</dbReference>
<comment type="similarity">
    <text evidence="1">Belongs to the relA/spoT family.</text>
</comment>
<accession>A0A1F5BU97</accession>
<dbReference type="Pfam" id="PF04607">
    <property type="entry name" value="RelA_SpoT"/>
    <property type="match status" value="1"/>
</dbReference>
<evidence type="ECO:0000313" key="3">
    <source>
        <dbReference type="EMBL" id="OGD34181.1"/>
    </source>
</evidence>
<dbReference type="SUPFAM" id="SSF109604">
    <property type="entry name" value="HD-domain/PDEase-like"/>
    <property type="match status" value="1"/>
</dbReference>
<dbReference type="PANTHER" id="PTHR21262:SF31">
    <property type="entry name" value="GTP PYROPHOSPHOKINASE"/>
    <property type="match status" value="1"/>
</dbReference>
<dbReference type="STRING" id="1797298.A2988_01740"/>
<dbReference type="SUPFAM" id="SSF81271">
    <property type="entry name" value="TGS-like"/>
    <property type="match status" value="1"/>
</dbReference>
<dbReference type="InterPro" id="IPR004095">
    <property type="entry name" value="TGS"/>
</dbReference>
<evidence type="ECO:0000313" key="4">
    <source>
        <dbReference type="Proteomes" id="UP000176650"/>
    </source>
</evidence>
<dbReference type="InterPro" id="IPR007685">
    <property type="entry name" value="RelA_SpoT"/>
</dbReference>
<evidence type="ECO:0000256" key="1">
    <source>
        <dbReference type="RuleBase" id="RU003847"/>
    </source>
</evidence>
<dbReference type="Gene3D" id="3.10.20.30">
    <property type="match status" value="1"/>
</dbReference>
<proteinExistence type="inferred from homology"/>
<dbReference type="InterPro" id="IPR033655">
    <property type="entry name" value="TGS_RelA/SpoT"/>
</dbReference>
<dbReference type="SMART" id="SM00954">
    <property type="entry name" value="RelA_SpoT"/>
    <property type="match status" value="1"/>
</dbReference>
<dbReference type="CDD" id="cd00077">
    <property type="entry name" value="HDc"/>
    <property type="match status" value="1"/>
</dbReference>
<dbReference type="PROSITE" id="PS51880">
    <property type="entry name" value="TGS"/>
    <property type="match status" value="1"/>
</dbReference>
<dbReference type="InterPro" id="IPR012675">
    <property type="entry name" value="Beta-grasp_dom_sf"/>
</dbReference>
<dbReference type="AlphaFoldDB" id="A0A1F5BU97"/>
<dbReference type="Pfam" id="PF02824">
    <property type="entry name" value="TGS"/>
    <property type="match status" value="1"/>
</dbReference>
<feature type="domain" description="TGS" evidence="2">
    <location>
        <begin position="385"/>
        <end position="446"/>
    </location>
</feature>
<dbReference type="CDD" id="cd01668">
    <property type="entry name" value="TGS_RSH"/>
    <property type="match status" value="1"/>
</dbReference>
<reference evidence="3 4" key="1">
    <citation type="journal article" date="2016" name="Nat. Commun.">
        <title>Thousands of microbial genomes shed light on interconnected biogeochemical processes in an aquifer system.</title>
        <authorList>
            <person name="Anantharaman K."/>
            <person name="Brown C.T."/>
            <person name="Hug L.A."/>
            <person name="Sharon I."/>
            <person name="Castelle C.J."/>
            <person name="Probst A.J."/>
            <person name="Thomas B.C."/>
            <person name="Singh A."/>
            <person name="Wilkins M.J."/>
            <person name="Karaoz U."/>
            <person name="Brodie E.L."/>
            <person name="Williams K.H."/>
            <person name="Hubbard S.S."/>
            <person name="Banfield J.F."/>
        </authorList>
    </citation>
    <scope>NUCLEOTIDE SEQUENCE [LARGE SCALE GENOMIC DNA]</scope>
</reference>
<dbReference type="SUPFAM" id="SSF81301">
    <property type="entry name" value="Nucleotidyltransferase"/>
    <property type="match status" value="1"/>
</dbReference>
<dbReference type="GO" id="GO:0005886">
    <property type="term" value="C:plasma membrane"/>
    <property type="evidence" value="ECO:0007669"/>
    <property type="project" value="TreeGrafter"/>
</dbReference>
<protein>
    <recommendedName>
        <fullName evidence="2">TGS domain-containing protein</fullName>
    </recommendedName>
</protein>
<sequence>MEAEDIIAKTSGLNEEDAQRIAKAFDFARAAHEGQKRFSGEPYLIHPFHVALTLAQMRFDANTIIAGLLHDVCEDGVATHKDIEKGFGADVAFLVDGVTKLGTLRYHGQQRHAENLRKMFFAMAQDIRVILIKLADRLHNMQTLEHVPAQKQKRIADETLEIYAPIADRLGMGKFKAMLENLAFPFSFPEEYRALAAKIKDRLEKKEVYLSKVKYKLGEELKKQGVAIVDLDARIKNTFSLHKKLERHAGNLDEIHDLVALRVIVNTIDECYAALGTIHKLWKPLPGKIKDYIALPKPNGYQSIHTTVFCLDGEITEFQIRTAQMHEEAENGIAAHWAYSHLDKPKTGGQVAHKLAWVTQLRDWQKDVTGTEEFLEHLKIDFFKNRIFVFTPKGDVIDLPDGATPVDFAYLVHSDIGNRCNGAKVNDKMVSLEYHLKNGDRCEIITQKNKKPSASWLDFVKTSYAKSKIRSFLK</sequence>
<dbReference type="EMBL" id="MEYS01000002">
    <property type="protein sequence ID" value="OGD34181.1"/>
    <property type="molecule type" value="Genomic_DNA"/>
</dbReference>
<name>A0A1F5BU97_9BACT</name>
<gene>
    <name evidence="3" type="ORF">A2988_01740</name>
</gene>
<dbReference type="Gene3D" id="1.10.3210.10">
    <property type="entry name" value="Hypothetical protein af1432"/>
    <property type="match status" value="1"/>
</dbReference>
<dbReference type="InterPro" id="IPR043519">
    <property type="entry name" value="NT_sf"/>
</dbReference>
<evidence type="ECO:0000259" key="2">
    <source>
        <dbReference type="PROSITE" id="PS51880"/>
    </source>
</evidence>
<dbReference type="FunFam" id="3.30.460.10:FF:000001">
    <property type="entry name" value="GTP pyrophosphokinase RelA"/>
    <property type="match status" value="1"/>
</dbReference>
<dbReference type="Gene3D" id="3.30.460.10">
    <property type="entry name" value="Beta Polymerase, domain 2"/>
    <property type="match status" value="1"/>
</dbReference>
<dbReference type="NCBIfam" id="TIGR00691">
    <property type="entry name" value="spoT_relA"/>
    <property type="match status" value="1"/>
</dbReference>
<organism evidence="3 4">
    <name type="scientific">Candidatus Azambacteria bacterium RIFCSPLOWO2_01_FULL_46_25</name>
    <dbReference type="NCBI Taxonomy" id="1797298"/>
    <lineage>
        <taxon>Bacteria</taxon>
        <taxon>Candidatus Azamiibacteriota</taxon>
    </lineage>
</organism>
<dbReference type="Pfam" id="PF13328">
    <property type="entry name" value="HD_4"/>
    <property type="match status" value="1"/>
</dbReference>
<dbReference type="FunFam" id="3.10.20.30:FF:000002">
    <property type="entry name" value="GTP pyrophosphokinase (RelA/SpoT)"/>
    <property type="match status" value="1"/>
</dbReference>